<feature type="signal peptide" evidence="2">
    <location>
        <begin position="1"/>
        <end position="28"/>
    </location>
</feature>
<keyword evidence="2" id="KW-0732">Signal</keyword>
<dbReference type="EMBL" id="CP049332">
    <property type="protein sequence ID" value="QIH44545.1"/>
    <property type="molecule type" value="Genomic_DNA"/>
</dbReference>
<feature type="chain" id="PRO_5026091251" evidence="2">
    <location>
        <begin position="29"/>
        <end position="547"/>
    </location>
</feature>
<organism evidence="3 4">
    <name type="scientific">Vibrio ziniensis</name>
    <dbReference type="NCBI Taxonomy" id="2711221"/>
    <lineage>
        <taxon>Bacteria</taxon>
        <taxon>Pseudomonadati</taxon>
        <taxon>Pseudomonadota</taxon>
        <taxon>Gammaproteobacteria</taxon>
        <taxon>Vibrionales</taxon>
        <taxon>Vibrionaceae</taxon>
        <taxon>Vibrio</taxon>
    </lineage>
</organism>
<keyword evidence="4" id="KW-1185">Reference proteome</keyword>
<protein>
    <submittedName>
        <fullName evidence="3">Protein BatD</fullName>
    </submittedName>
</protein>
<proteinExistence type="predicted"/>
<keyword evidence="1" id="KW-0472">Membrane</keyword>
<dbReference type="Proteomes" id="UP000503003">
    <property type="component" value="Chromosome 2"/>
</dbReference>
<feature type="transmembrane region" description="Helical" evidence="1">
    <location>
        <begin position="420"/>
        <end position="440"/>
    </location>
</feature>
<reference evidence="3 4" key="1">
    <citation type="submission" date="2020-02" db="EMBL/GenBank/DDBJ databases">
        <title>A complete genome of a marine bacterium Vibrio sp. ZWAL4003 isolated from the mangrove sediment with the ability to degrade polysaccharides.</title>
        <authorList>
            <person name="Wu J."/>
            <person name="Qu W."/>
            <person name="Zeng R."/>
        </authorList>
    </citation>
    <scope>NUCLEOTIDE SEQUENCE [LARGE SCALE GENOMIC DNA]</scope>
    <source>
        <strain evidence="3 4">ZWAL4003</strain>
    </source>
</reference>
<dbReference type="InterPro" id="IPR025738">
    <property type="entry name" value="BatD"/>
</dbReference>
<gene>
    <name evidence="3" type="ORF">G5S32_18375</name>
</gene>
<dbReference type="PANTHER" id="PTHR40940:SF1">
    <property type="entry name" value="PROTEIN BATD"/>
    <property type="match status" value="1"/>
</dbReference>
<evidence type="ECO:0000256" key="2">
    <source>
        <dbReference type="SAM" id="SignalP"/>
    </source>
</evidence>
<evidence type="ECO:0000313" key="4">
    <source>
        <dbReference type="Proteomes" id="UP000503003"/>
    </source>
</evidence>
<name>A0A6G7CR12_9VIBR</name>
<keyword evidence="1" id="KW-1133">Transmembrane helix</keyword>
<evidence type="ECO:0000256" key="1">
    <source>
        <dbReference type="SAM" id="Phobius"/>
    </source>
</evidence>
<dbReference type="Pfam" id="PF13584">
    <property type="entry name" value="BatD"/>
    <property type="match status" value="1"/>
</dbReference>
<dbReference type="PANTHER" id="PTHR40940">
    <property type="entry name" value="PROTEIN BATD-RELATED"/>
    <property type="match status" value="1"/>
</dbReference>
<dbReference type="RefSeq" id="WP_165314196.1">
    <property type="nucleotide sequence ID" value="NZ_CP049332.1"/>
</dbReference>
<accession>A0A6G7CR12</accession>
<keyword evidence="1" id="KW-0812">Transmembrane</keyword>
<evidence type="ECO:0000313" key="3">
    <source>
        <dbReference type="EMBL" id="QIH44545.1"/>
    </source>
</evidence>
<dbReference type="AlphaFoldDB" id="A0A6G7CR12"/>
<sequence length="547" mass="59962">MTYLSRFGRAAFCFVLAACSLYSFSVEAASFYASVSKNKVVKNEVFQLRLVSDEKASSDDIDFTVLNPDFLLGRPSFGSSINIVNGSRSNKSEWTISIAATRMGIITIPSFELKGQKTQPIAIQVTQDEQAPDVKDLVEVQTQLSTSELYPSESAILKARLIIKADPRRLQNPTVSPPAVEGLELNAASETNQYQTILDGVEVTVVDQDFRITAKEAGNYQLSEPVFKGTLVYGNSYNGGTRLVPIETKAKTYLITVNPQPANYRGIWLPTNELNLTQKWSDSQGSTISGNSYNTQVGESITREVNLQVSGLTQDQLPNIKVNYPNSLSIYDEKPQFTTLKNGDVVMTVKQVLIPRQSGDVVLPAISVDWWNSATKQQQASVVSGLTLHVKPNDTPLVAAPTPIQPSAQVETIRVKDAGLWPYITALFAILWAITSVFAWRLKSSSVSNKATVDKVTTNEYQAAKSALSGNLDGITITASVKAWLDTVELEAGESVAINKALSEINQALYSSTPQELKTQDLESLIEQIQKQQIKRRKDKPTALAKL</sequence>
<dbReference type="KEGG" id="vzi:G5S32_18375"/>